<evidence type="ECO:0000313" key="3">
    <source>
        <dbReference type="Proteomes" id="UP001190700"/>
    </source>
</evidence>
<accession>A0AAE0FQI6</accession>
<dbReference type="PANTHER" id="PTHR23151:SF90">
    <property type="entry name" value="DIHYDROLIPOYLLYSINE-RESIDUE ACETYLTRANSFERASE COMPONENT OF PYRUVATE DEHYDROGENASE COMPLEX, MITOCHONDRIAL-RELATED"/>
    <property type="match status" value="1"/>
</dbReference>
<dbReference type="Pfam" id="PF00364">
    <property type="entry name" value="Biotin_lipoyl"/>
    <property type="match status" value="1"/>
</dbReference>
<dbReference type="GO" id="GO:0006086">
    <property type="term" value="P:pyruvate decarboxylation to acetyl-CoA"/>
    <property type="evidence" value="ECO:0007669"/>
    <property type="project" value="InterPro"/>
</dbReference>
<dbReference type="InterPro" id="IPR000089">
    <property type="entry name" value="Biotin_lipoyl"/>
</dbReference>
<feature type="domain" description="Lipoyl-binding" evidence="1">
    <location>
        <begin position="2"/>
        <end position="70"/>
    </location>
</feature>
<proteinExistence type="predicted"/>
<dbReference type="InterPro" id="IPR045257">
    <property type="entry name" value="E2/Pdx1"/>
</dbReference>
<dbReference type="AlphaFoldDB" id="A0AAE0FQI6"/>
<comment type="caution">
    <text evidence="2">The sequence shown here is derived from an EMBL/GenBank/DDBJ whole genome shotgun (WGS) entry which is preliminary data.</text>
</comment>
<reference evidence="2 3" key="1">
    <citation type="journal article" date="2015" name="Genome Biol. Evol.">
        <title>Comparative Genomics of a Bacterivorous Green Alga Reveals Evolutionary Causalities and Consequences of Phago-Mixotrophic Mode of Nutrition.</title>
        <authorList>
            <person name="Burns J.A."/>
            <person name="Paasch A."/>
            <person name="Narechania A."/>
            <person name="Kim E."/>
        </authorList>
    </citation>
    <scope>NUCLEOTIDE SEQUENCE [LARGE SCALE GENOMIC DNA]</scope>
    <source>
        <strain evidence="2 3">PLY_AMNH</strain>
    </source>
</reference>
<dbReference type="Gene3D" id="2.40.50.100">
    <property type="match status" value="1"/>
</dbReference>
<keyword evidence="3" id="KW-1185">Reference proteome</keyword>
<dbReference type="EMBL" id="LGRX02014851">
    <property type="protein sequence ID" value="KAK3264025.1"/>
    <property type="molecule type" value="Genomic_DNA"/>
</dbReference>
<protein>
    <recommendedName>
        <fullName evidence="1">Lipoyl-binding domain-containing protein</fullName>
    </recommendedName>
</protein>
<dbReference type="GO" id="GO:0004742">
    <property type="term" value="F:dihydrolipoyllysine-residue acetyltransferase activity"/>
    <property type="evidence" value="ECO:0007669"/>
    <property type="project" value="TreeGrafter"/>
</dbReference>
<evidence type="ECO:0000313" key="2">
    <source>
        <dbReference type="EMBL" id="KAK3264025.1"/>
    </source>
</evidence>
<dbReference type="Proteomes" id="UP001190700">
    <property type="component" value="Unassembled WGS sequence"/>
</dbReference>
<sequence length="115" mass="13355">MRSGRITKWHVDVGNCVDAYDLMFELETDHLTEREDETLTMEVESQELGYLAKILVPLGEEIQVDTPIAVVCDNEEDLPFFKDFSPPETQDEAFSTYRKRPFLWQAYTKGKSLDM</sequence>
<dbReference type="GO" id="GO:0045254">
    <property type="term" value="C:pyruvate dehydrogenase complex"/>
    <property type="evidence" value="ECO:0007669"/>
    <property type="project" value="InterPro"/>
</dbReference>
<gene>
    <name evidence="2" type="ORF">CYMTET_27208</name>
</gene>
<dbReference type="SUPFAM" id="SSF51230">
    <property type="entry name" value="Single hybrid motif"/>
    <property type="match status" value="1"/>
</dbReference>
<evidence type="ECO:0000259" key="1">
    <source>
        <dbReference type="Pfam" id="PF00364"/>
    </source>
</evidence>
<dbReference type="InterPro" id="IPR011053">
    <property type="entry name" value="Single_hybrid_motif"/>
</dbReference>
<dbReference type="PANTHER" id="PTHR23151">
    <property type="entry name" value="DIHYDROLIPOAMIDE ACETYL/SUCCINYL-TRANSFERASE-RELATED"/>
    <property type="match status" value="1"/>
</dbReference>
<dbReference type="CDD" id="cd06849">
    <property type="entry name" value="lipoyl_domain"/>
    <property type="match status" value="1"/>
</dbReference>
<organism evidence="2 3">
    <name type="scientific">Cymbomonas tetramitiformis</name>
    <dbReference type="NCBI Taxonomy" id="36881"/>
    <lineage>
        <taxon>Eukaryota</taxon>
        <taxon>Viridiplantae</taxon>
        <taxon>Chlorophyta</taxon>
        <taxon>Pyramimonadophyceae</taxon>
        <taxon>Pyramimonadales</taxon>
        <taxon>Pyramimonadaceae</taxon>
        <taxon>Cymbomonas</taxon>
    </lineage>
</organism>
<name>A0AAE0FQI6_9CHLO</name>